<dbReference type="Pfam" id="PF01618">
    <property type="entry name" value="MotA_ExbB"/>
    <property type="match status" value="1"/>
</dbReference>
<evidence type="ECO:0000256" key="5">
    <source>
        <dbReference type="ARBA" id="ARBA00023136"/>
    </source>
</evidence>
<evidence type="ECO:0000259" key="8">
    <source>
        <dbReference type="Pfam" id="PF01618"/>
    </source>
</evidence>
<dbReference type="PANTHER" id="PTHR30625">
    <property type="entry name" value="PROTEIN TOLQ"/>
    <property type="match status" value="1"/>
</dbReference>
<evidence type="ECO:0000313" key="10">
    <source>
        <dbReference type="Proteomes" id="UP000787472"/>
    </source>
</evidence>
<evidence type="ECO:0000256" key="3">
    <source>
        <dbReference type="ARBA" id="ARBA00022692"/>
    </source>
</evidence>
<feature type="transmembrane region" description="Helical" evidence="7">
    <location>
        <begin position="116"/>
        <end position="139"/>
    </location>
</feature>
<evidence type="ECO:0000256" key="1">
    <source>
        <dbReference type="ARBA" id="ARBA00004651"/>
    </source>
</evidence>
<comment type="subcellular location">
    <subcellularLocation>
        <location evidence="1">Cell membrane</location>
        <topology evidence="1">Multi-pass membrane protein</topology>
    </subcellularLocation>
    <subcellularLocation>
        <location evidence="6">Membrane</location>
        <topology evidence="6">Multi-pass membrane protein</topology>
    </subcellularLocation>
</comment>
<reference evidence="9" key="1">
    <citation type="submission" date="2020-03" db="EMBL/GenBank/DDBJ databases">
        <authorList>
            <person name="Guo F."/>
        </authorList>
    </citation>
    <scope>NUCLEOTIDE SEQUENCE</scope>
    <source>
        <strain evidence="9">JCM 30134</strain>
    </source>
</reference>
<dbReference type="InterPro" id="IPR050790">
    <property type="entry name" value="ExbB/TolQ_transport"/>
</dbReference>
<dbReference type="GO" id="GO:0005886">
    <property type="term" value="C:plasma membrane"/>
    <property type="evidence" value="ECO:0007669"/>
    <property type="project" value="UniProtKB-SubCell"/>
</dbReference>
<feature type="transmembrane region" description="Helical" evidence="7">
    <location>
        <begin position="6"/>
        <end position="32"/>
    </location>
</feature>
<keyword evidence="3 7" id="KW-0812">Transmembrane</keyword>
<evidence type="ECO:0000256" key="6">
    <source>
        <dbReference type="RuleBase" id="RU004057"/>
    </source>
</evidence>
<evidence type="ECO:0000256" key="2">
    <source>
        <dbReference type="ARBA" id="ARBA00022475"/>
    </source>
</evidence>
<evidence type="ECO:0000256" key="4">
    <source>
        <dbReference type="ARBA" id="ARBA00022989"/>
    </source>
</evidence>
<gene>
    <name evidence="9" type="ORF">G8770_04810</name>
</gene>
<sequence length="219" mass="23735">MFESFFQFLLSGGPVIWILLALSVMALAVILLKGWSLWALRERAEVPMAAVLTHLQGGKKSEALMMAQGQQSPRARLLAHLIPFLEHKELALDDIRDEATRKARLLLAELNSHLKILEVIATVAPLIGLFGTVLGMIVAFQAMESAGAAVNPAVLSGGIWQALLTTAAGMAVAIPVTMIHSWFDQVVQAKAVLLQDDMDLILTREALSRQPGLALKSVR</sequence>
<comment type="caution">
    <text evidence="9">The sequence shown here is derived from an EMBL/GenBank/DDBJ whole genome shotgun (WGS) entry which is preliminary data.</text>
</comment>
<feature type="domain" description="MotA/TolQ/ExbB proton channel" evidence="8">
    <location>
        <begin position="87"/>
        <end position="190"/>
    </location>
</feature>
<keyword evidence="2" id="KW-1003">Cell membrane</keyword>
<dbReference type="EMBL" id="JAAONZ010000003">
    <property type="protein sequence ID" value="NHO64858.1"/>
    <property type="molecule type" value="Genomic_DNA"/>
</dbReference>
<dbReference type="PANTHER" id="PTHR30625:SF11">
    <property type="entry name" value="MOTA_TOLQ_EXBB PROTON CHANNEL DOMAIN-CONTAINING PROTEIN"/>
    <property type="match status" value="1"/>
</dbReference>
<dbReference type="InterPro" id="IPR002898">
    <property type="entry name" value="MotA_ExbB_proton_chnl"/>
</dbReference>
<dbReference type="RefSeq" id="WP_167182518.1">
    <property type="nucleotide sequence ID" value="NZ_JAAONZ010000003.1"/>
</dbReference>
<proteinExistence type="inferred from homology"/>
<keyword evidence="6" id="KW-0653">Protein transport</keyword>
<dbReference type="AlphaFoldDB" id="A0A9E5JSP7"/>
<protein>
    <submittedName>
        <fullName evidence="9">MotA/TolQ/ExbB proton channel family protein</fullName>
    </submittedName>
</protein>
<name>A0A9E5JSP7_9GAMM</name>
<evidence type="ECO:0000256" key="7">
    <source>
        <dbReference type="SAM" id="Phobius"/>
    </source>
</evidence>
<feature type="transmembrane region" description="Helical" evidence="7">
    <location>
        <begin position="159"/>
        <end position="183"/>
    </location>
</feature>
<dbReference type="Proteomes" id="UP000787472">
    <property type="component" value="Unassembled WGS sequence"/>
</dbReference>
<evidence type="ECO:0000313" key="9">
    <source>
        <dbReference type="EMBL" id="NHO64858.1"/>
    </source>
</evidence>
<keyword evidence="10" id="KW-1185">Reference proteome</keyword>
<comment type="similarity">
    <text evidence="6">Belongs to the exbB/tolQ family.</text>
</comment>
<organism evidence="9 10">
    <name type="scientific">Pseudomaricurvus hydrocarbonicus</name>
    <dbReference type="NCBI Taxonomy" id="1470433"/>
    <lineage>
        <taxon>Bacteria</taxon>
        <taxon>Pseudomonadati</taxon>
        <taxon>Pseudomonadota</taxon>
        <taxon>Gammaproteobacteria</taxon>
        <taxon>Cellvibrionales</taxon>
        <taxon>Cellvibrionaceae</taxon>
        <taxon>Pseudomaricurvus</taxon>
    </lineage>
</organism>
<accession>A0A9E5JSP7</accession>
<keyword evidence="5 7" id="KW-0472">Membrane</keyword>
<keyword evidence="4 7" id="KW-1133">Transmembrane helix</keyword>
<dbReference type="GO" id="GO:0017038">
    <property type="term" value="P:protein import"/>
    <property type="evidence" value="ECO:0007669"/>
    <property type="project" value="TreeGrafter"/>
</dbReference>
<keyword evidence="6" id="KW-0813">Transport</keyword>